<dbReference type="Proteomes" id="UP001519460">
    <property type="component" value="Unassembled WGS sequence"/>
</dbReference>
<keyword evidence="3" id="KW-0106">Calcium</keyword>
<dbReference type="PROSITE" id="PS50222">
    <property type="entry name" value="EF_HAND_2"/>
    <property type="match status" value="3"/>
</dbReference>
<keyword evidence="6" id="KW-1185">Reference proteome</keyword>
<gene>
    <name evidence="5" type="ORF">BaRGS_00009087</name>
</gene>
<dbReference type="PANTHER" id="PTHR34524">
    <property type="entry name" value="CALCYPHOSIN"/>
    <property type="match status" value="1"/>
</dbReference>
<evidence type="ECO:0000259" key="4">
    <source>
        <dbReference type="PROSITE" id="PS50222"/>
    </source>
</evidence>
<keyword evidence="1" id="KW-0479">Metal-binding</keyword>
<dbReference type="InterPro" id="IPR011992">
    <property type="entry name" value="EF-hand-dom_pair"/>
</dbReference>
<comment type="caution">
    <text evidence="5">The sequence shown here is derived from an EMBL/GenBank/DDBJ whole genome shotgun (WGS) entry which is preliminary data.</text>
</comment>
<reference evidence="5 6" key="1">
    <citation type="journal article" date="2023" name="Sci. Data">
        <title>Genome assembly of the Korean intertidal mud-creeper Batillaria attramentaria.</title>
        <authorList>
            <person name="Patra A.K."/>
            <person name="Ho P.T."/>
            <person name="Jun S."/>
            <person name="Lee S.J."/>
            <person name="Kim Y."/>
            <person name="Won Y.J."/>
        </authorList>
    </citation>
    <scope>NUCLEOTIDE SEQUENCE [LARGE SCALE GENOMIC DNA]</scope>
    <source>
        <strain evidence="5">Wonlab-2016</strain>
    </source>
</reference>
<dbReference type="InterPro" id="IPR018247">
    <property type="entry name" value="EF_Hand_1_Ca_BS"/>
</dbReference>
<evidence type="ECO:0000256" key="3">
    <source>
        <dbReference type="ARBA" id="ARBA00022837"/>
    </source>
</evidence>
<dbReference type="Gene3D" id="1.10.238.10">
    <property type="entry name" value="EF-hand"/>
    <property type="match status" value="2"/>
</dbReference>
<feature type="domain" description="EF-hand" evidence="4">
    <location>
        <begin position="79"/>
        <end position="114"/>
    </location>
</feature>
<feature type="domain" description="EF-hand" evidence="4">
    <location>
        <begin position="8"/>
        <end position="43"/>
    </location>
</feature>
<sequence>MEQKATGPDPDKYKQLFEKFDADGNGYLSITEFRNLLKAADSSLRDSQIAEFFVFLDGPRGDRRLTFEEFTKGIEHILDYSAKAKALFKKYDTNGDGVLDRDELRRLLRDLSGGKMTDSEMDQILRDADKNGDNKIALDEFINACC</sequence>
<dbReference type="EMBL" id="JACVVK020000042">
    <property type="protein sequence ID" value="KAK7499746.1"/>
    <property type="molecule type" value="Genomic_DNA"/>
</dbReference>
<dbReference type="PROSITE" id="PS00018">
    <property type="entry name" value="EF_HAND_1"/>
    <property type="match status" value="3"/>
</dbReference>
<dbReference type="Pfam" id="PF13499">
    <property type="entry name" value="EF-hand_7"/>
    <property type="match status" value="2"/>
</dbReference>
<organism evidence="5 6">
    <name type="scientific">Batillaria attramentaria</name>
    <dbReference type="NCBI Taxonomy" id="370345"/>
    <lineage>
        <taxon>Eukaryota</taxon>
        <taxon>Metazoa</taxon>
        <taxon>Spiralia</taxon>
        <taxon>Lophotrochozoa</taxon>
        <taxon>Mollusca</taxon>
        <taxon>Gastropoda</taxon>
        <taxon>Caenogastropoda</taxon>
        <taxon>Sorbeoconcha</taxon>
        <taxon>Cerithioidea</taxon>
        <taxon>Batillariidae</taxon>
        <taxon>Batillaria</taxon>
    </lineage>
</organism>
<dbReference type="InterPro" id="IPR002048">
    <property type="entry name" value="EF_hand_dom"/>
</dbReference>
<protein>
    <recommendedName>
        <fullName evidence="4">EF-hand domain-containing protein</fullName>
    </recommendedName>
</protein>
<keyword evidence="2" id="KW-0677">Repeat</keyword>
<name>A0ABD0LKC3_9CAEN</name>
<feature type="domain" description="EF-hand" evidence="4">
    <location>
        <begin position="116"/>
        <end position="146"/>
    </location>
</feature>
<proteinExistence type="predicted"/>
<accession>A0ABD0LKC3</accession>
<evidence type="ECO:0000256" key="2">
    <source>
        <dbReference type="ARBA" id="ARBA00022737"/>
    </source>
</evidence>
<dbReference type="AlphaFoldDB" id="A0ABD0LKC3"/>
<dbReference type="SUPFAM" id="SSF47473">
    <property type="entry name" value="EF-hand"/>
    <property type="match status" value="1"/>
</dbReference>
<dbReference type="SMART" id="SM00054">
    <property type="entry name" value="EFh"/>
    <property type="match status" value="3"/>
</dbReference>
<evidence type="ECO:0000256" key="1">
    <source>
        <dbReference type="ARBA" id="ARBA00022723"/>
    </source>
</evidence>
<dbReference type="PANTHER" id="PTHR34524:SF6">
    <property type="entry name" value="CALCYPHOSINE LIKE"/>
    <property type="match status" value="1"/>
</dbReference>
<dbReference type="GO" id="GO:0046872">
    <property type="term" value="F:metal ion binding"/>
    <property type="evidence" value="ECO:0007669"/>
    <property type="project" value="UniProtKB-KW"/>
</dbReference>
<dbReference type="InterPro" id="IPR051581">
    <property type="entry name" value="Ca-bind"/>
</dbReference>
<evidence type="ECO:0000313" key="6">
    <source>
        <dbReference type="Proteomes" id="UP001519460"/>
    </source>
</evidence>
<evidence type="ECO:0000313" key="5">
    <source>
        <dbReference type="EMBL" id="KAK7499746.1"/>
    </source>
</evidence>